<comment type="caution">
    <text evidence="1">The sequence shown here is derived from an EMBL/GenBank/DDBJ whole genome shotgun (WGS) entry which is preliminary data.</text>
</comment>
<name>X1SY25_9ZZZZ</name>
<organism evidence="1">
    <name type="scientific">marine sediment metagenome</name>
    <dbReference type="NCBI Taxonomy" id="412755"/>
    <lineage>
        <taxon>unclassified sequences</taxon>
        <taxon>metagenomes</taxon>
        <taxon>ecological metagenomes</taxon>
    </lineage>
</organism>
<feature type="non-terminal residue" evidence="1">
    <location>
        <position position="130"/>
    </location>
</feature>
<protein>
    <submittedName>
        <fullName evidence="1">Uncharacterized protein</fullName>
    </submittedName>
</protein>
<sequence>MVWEDIKSRYMTLLGYTTKIPAVGLLKDAFEYWLPTEGVGQTKFRDAWSKAGKGVEDLLGVSTDYWLNTTAELLTGFGVPADQANRVARTLSKMVPDIPGLKQLLLMMYPVTFALTIFPKAFGSVGEVMD</sequence>
<gene>
    <name evidence="1" type="ORF">S12H4_04318</name>
</gene>
<accession>X1SY25</accession>
<dbReference type="AlphaFoldDB" id="X1SY25"/>
<reference evidence="1" key="1">
    <citation type="journal article" date="2014" name="Front. Microbiol.">
        <title>High frequency of phylogenetically diverse reductive dehalogenase-homologous genes in deep subseafloor sedimentary metagenomes.</title>
        <authorList>
            <person name="Kawai M."/>
            <person name="Futagami T."/>
            <person name="Toyoda A."/>
            <person name="Takaki Y."/>
            <person name="Nishi S."/>
            <person name="Hori S."/>
            <person name="Arai W."/>
            <person name="Tsubouchi T."/>
            <person name="Morono Y."/>
            <person name="Uchiyama I."/>
            <person name="Ito T."/>
            <person name="Fujiyama A."/>
            <person name="Inagaki F."/>
            <person name="Takami H."/>
        </authorList>
    </citation>
    <scope>NUCLEOTIDE SEQUENCE</scope>
    <source>
        <strain evidence="1">Expedition CK06-06</strain>
    </source>
</reference>
<dbReference type="EMBL" id="BARW01001316">
    <property type="protein sequence ID" value="GAI72734.1"/>
    <property type="molecule type" value="Genomic_DNA"/>
</dbReference>
<evidence type="ECO:0000313" key="1">
    <source>
        <dbReference type="EMBL" id="GAI72734.1"/>
    </source>
</evidence>
<proteinExistence type="predicted"/>